<gene>
    <name evidence="3" type="primary">haspb</name>
</gene>
<dbReference type="EMBL" id="AJ237587">
    <property type="protein sequence ID" value="CAB39972.1"/>
    <property type="molecule type" value="Genomic_DNA"/>
</dbReference>
<feature type="compositionally biased region" description="Basic and acidic residues" evidence="1">
    <location>
        <begin position="44"/>
        <end position="151"/>
    </location>
</feature>
<sequence>MGSSCTKDSAKEPQKSADKIKSTNETNQGGNASGSRKSAGGRANEYDPKDDGFTPNNEDRCPKEDGHAPKNDDHAPKEDGHAPKNDDHAPKEDGHAPKNDDHAPKEDGHAPKNDDHAPKEDGHAPKNDDHAPKEDGHAPKNDGDVQKKSEDGDNVGEGGKGNEDGNDDQPKEHAAGN</sequence>
<dbReference type="EMBL" id="L28800">
    <property type="protein sequence ID" value="AAA66474.1"/>
    <property type="molecule type" value="Genomic_DNA"/>
</dbReference>
<feature type="compositionally biased region" description="Polar residues" evidence="1">
    <location>
        <begin position="23"/>
        <end position="36"/>
    </location>
</feature>
<name>Q25326_LEIMA</name>
<feature type="compositionally biased region" description="Basic and acidic residues" evidence="1">
    <location>
        <begin position="160"/>
        <end position="177"/>
    </location>
</feature>
<feature type="region of interest" description="Disordered" evidence="1">
    <location>
        <begin position="1"/>
        <end position="177"/>
    </location>
</feature>
<evidence type="ECO:0000313" key="2">
    <source>
        <dbReference type="EMBL" id="AAA66474.1"/>
    </source>
</evidence>
<dbReference type="SwissPalm" id="Q25326"/>
<reference evidence="3" key="1">
    <citation type="journal article" date="1992" name="Nucleic Acids Res.">
        <title>Genomic organisation and expression of a differentially-regulated gene family from Leishmania major.</title>
        <authorList>
            <person name="Flinn H.M."/>
            <person name="Smith D.F."/>
        </authorList>
    </citation>
    <scope>NUCLEOTIDE SEQUENCE</scope>
    <source>
        <strain evidence="3">MHOM/IL/81/Friedlin</strain>
    </source>
</reference>
<proteinExistence type="predicted"/>
<reference evidence="3" key="3">
    <citation type="journal article" date="1997" name="Mol. Biochem. Parasitol.">
        <title>Characterisation of a second protein encoded by the differentially regulated LmcDNA16 gene family of Leishmania major.</title>
        <authorList>
            <person name="McKean P.G."/>
            <person name="Delahay R."/>
            <person name="Pimenta P.F."/>
            <person name="Smith D.F."/>
        </authorList>
    </citation>
    <scope>NUCLEOTIDE SEQUENCE</scope>
    <source>
        <strain evidence="3">MHOM/IL/81/Friedlin</strain>
    </source>
</reference>
<dbReference type="PHI-base" id="PHI:6934"/>
<dbReference type="VEuPathDB" id="TriTrypDB:LmjF.23.1070"/>
<reference evidence="2" key="2">
    <citation type="journal article" date="1994" name="Mol. Biochem. Parasitol.">
        <title>Expression of a hydrophilic surface protein in infective stages of Leishmania major.</title>
        <authorList>
            <person name="Flinn H.M."/>
            <person name="Rangarajan D."/>
            <person name="Smith D.F."/>
        </authorList>
    </citation>
    <scope>NUCLEOTIDE SEQUENCE</scope>
    <source>
        <strain evidence="2">MHOM/IL/81/Friedlin</strain>
    </source>
</reference>
<protein>
    <submittedName>
        <fullName evidence="2 3">Hydrophilic surface protein</fullName>
    </submittedName>
</protein>
<dbReference type="VEuPathDB" id="TriTrypDB:LMJFC_230019900"/>
<evidence type="ECO:0000313" key="3">
    <source>
        <dbReference type="EMBL" id="CAB39972.1"/>
    </source>
</evidence>
<feature type="compositionally biased region" description="Basic and acidic residues" evidence="1">
    <location>
        <begin position="8"/>
        <end position="22"/>
    </location>
</feature>
<accession>Q25326</accession>
<dbReference type="HOGENOM" id="CLU_1520692_0_0_1"/>
<dbReference type="AlphaFoldDB" id="Q25326"/>
<evidence type="ECO:0000256" key="1">
    <source>
        <dbReference type="SAM" id="MobiDB-lite"/>
    </source>
</evidence>
<reference evidence="3" key="4">
    <citation type="submission" date="1999-03" db="EMBL/GenBank/DDBJ databases">
        <authorList>
            <person name="Smith D.F."/>
            <person name="Keen J."/>
            <person name="Knuepfer E."/>
            <person name="McKean P.G."/>
        </authorList>
    </citation>
    <scope>NUCLEOTIDE SEQUENCE</scope>
    <source>
        <strain evidence="3">MHOM/IL/81/Friedlin</strain>
    </source>
</reference>
<organism evidence="2">
    <name type="scientific">Leishmania major</name>
    <dbReference type="NCBI Taxonomy" id="5664"/>
    <lineage>
        <taxon>Eukaryota</taxon>
        <taxon>Discoba</taxon>
        <taxon>Euglenozoa</taxon>
        <taxon>Kinetoplastea</taxon>
        <taxon>Metakinetoplastina</taxon>
        <taxon>Trypanosomatida</taxon>
        <taxon>Trypanosomatidae</taxon>
        <taxon>Leishmaniinae</taxon>
        <taxon>Leishmania</taxon>
    </lineage>
</organism>